<evidence type="ECO:0000256" key="1">
    <source>
        <dbReference type="SAM" id="MobiDB-lite"/>
    </source>
</evidence>
<comment type="caution">
    <text evidence="2">The sequence shown here is derived from an EMBL/GenBank/DDBJ whole genome shotgun (WGS) entry which is preliminary data.</text>
</comment>
<protein>
    <submittedName>
        <fullName evidence="2">Uncharacterized protein</fullName>
    </submittedName>
</protein>
<gene>
    <name evidence="2" type="ORF">CDL15_Pgr006311</name>
</gene>
<dbReference type="Proteomes" id="UP000197138">
    <property type="component" value="Unassembled WGS sequence"/>
</dbReference>
<reference evidence="3" key="1">
    <citation type="journal article" date="2017" name="Plant J.">
        <title>The pomegranate (Punica granatum L.) genome and the genomics of punicalagin biosynthesis.</title>
        <authorList>
            <person name="Qin G."/>
            <person name="Xu C."/>
            <person name="Ming R."/>
            <person name="Tang H."/>
            <person name="Guyot R."/>
            <person name="Kramer E.M."/>
            <person name="Hu Y."/>
            <person name="Yi X."/>
            <person name="Qi Y."/>
            <person name="Xu X."/>
            <person name="Gao Z."/>
            <person name="Pan H."/>
            <person name="Jian J."/>
            <person name="Tian Y."/>
            <person name="Yue Z."/>
            <person name="Xu Y."/>
        </authorList>
    </citation>
    <scope>NUCLEOTIDE SEQUENCE [LARGE SCALE GENOMIC DNA]</scope>
    <source>
        <strain evidence="3">cv. Dabenzi</strain>
    </source>
</reference>
<organism evidence="2 3">
    <name type="scientific">Punica granatum</name>
    <name type="common">Pomegranate</name>
    <dbReference type="NCBI Taxonomy" id="22663"/>
    <lineage>
        <taxon>Eukaryota</taxon>
        <taxon>Viridiplantae</taxon>
        <taxon>Streptophyta</taxon>
        <taxon>Embryophyta</taxon>
        <taxon>Tracheophyta</taxon>
        <taxon>Spermatophyta</taxon>
        <taxon>Magnoliopsida</taxon>
        <taxon>eudicotyledons</taxon>
        <taxon>Gunneridae</taxon>
        <taxon>Pentapetalae</taxon>
        <taxon>rosids</taxon>
        <taxon>malvids</taxon>
        <taxon>Myrtales</taxon>
        <taxon>Lythraceae</taxon>
        <taxon>Punica</taxon>
    </lineage>
</organism>
<feature type="region of interest" description="Disordered" evidence="1">
    <location>
        <begin position="40"/>
        <end position="102"/>
    </location>
</feature>
<sequence length="121" mass="13021">MGLSPKPSPIGLNRLGQEICPAENLNPNSNRVGRKELNRMGLRTSPAQNNRKASDQYLGRAGPTQKRVGCLLLQPTPPPNARNPSAAPLLPQPQHRPCKPPITDTIASAIAALASRRDHRG</sequence>
<dbReference type="AlphaFoldDB" id="A0A218WA62"/>
<accession>A0A218WA62</accession>
<dbReference type="EMBL" id="MTKT01004892">
    <property type="protein sequence ID" value="OWM69348.1"/>
    <property type="molecule type" value="Genomic_DNA"/>
</dbReference>
<proteinExistence type="predicted"/>
<name>A0A218WA62_PUNGR</name>
<evidence type="ECO:0000313" key="3">
    <source>
        <dbReference type="Proteomes" id="UP000197138"/>
    </source>
</evidence>
<evidence type="ECO:0000313" key="2">
    <source>
        <dbReference type="EMBL" id="OWM69348.1"/>
    </source>
</evidence>